<comment type="similarity">
    <text evidence="2">Belongs to the YkuD family.</text>
</comment>
<feature type="active site" description="Proton donor/acceptor" evidence="9">
    <location>
        <position position="253"/>
    </location>
</feature>
<dbReference type="RefSeq" id="WP_313499331.1">
    <property type="nucleotide sequence ID" value="NZ_CP134879.1"/>
</dbReference>
<keyword evidence="7 9" id="KW-0573">Peptidoglycan synthesis</keyword>
<evidence type="ECO:0000256" key="8">
    <source>
        <dbReference type="ARBA" id="ARBA00023316"/>
    </source>
</evidence>
<comment type="pathway">
    <text evidence="1 9">Cell wall biogenesis; peptidoglycan biosynthesis.</text>
</comment>
<dbReference type="InterPro" id="IPR003646">
    <property type="entry name" value="SH3-like_bac-type"/>
</dbReference>
<dbReference type="PANTHER" id="PTHR30582">
    <property type="entry name" value="L,D-TRANSPEPTIDASE"/>
    <property type="match status" value="1"/>
</dbReference>
<dbReference type="PROSITE" id="PS51781">
    <property type="entry name" value="SH3B"/>
    <property type="match status" value="1"/>
</dbReference>
<dbReference type="GO" id="GO:0018104">
    <property type="term" value="P:peptidoglycan-protein cross-linking"/>
    <property type="evidence" value="ECO:0007669"/>
    <property type="project" value="TreeGrafter"/>
</dbReference>
<feature type="domain" description="L,D-TPase catalytic" evidence="12">
    <location>
        <begin position="172"/>
        <end position="295"/>
    </location>
</feature>
<evidence type="ECO:0000259" key="12">
    <source>
        <dbReference type="PROSITE" id="PS52029"/>
    </source>
</evidence>
<evidence type="ECO:0000256" key="3">
    <source>
        <dbReference type="ARBA" id="ARBA00022676"/>
    </source>
</evidence>
<dbReference type="Gene3D" id="2.40.440.10">
    <property type="entry name" value="L,D-transpeptidase catalytic domain-like"/>
    <property type="match status" value="1"/>
</dbReference>
<evidence type="ECO:0000313" key="14">
    <source>
        <dbReference type="Proteomes" id="UP001304125"/>
    </source>
</evidence>
<accession>A0AA96FAW5</accession>
<keyword evidence="4 13" id="KW-0808">Transferase</keyword>
<evidence type="ECO:0000256" key="2">
    <source>
        <dbReference type="ARBA" id="ARBA00005992"/>
    </source>
</evidence>
<dbReference type="GO" id="GO:0008360">
    <property type="term" value="P:regulation of cell shape"/>
    <property type="evidence" value="ECO:0007669"/>
    <property type="project" value="UniProtKB-UniRule"/>
</dbReference>
<gene>
    <name evidence="13" type="ORF">RN606_01700</name>
</gene>
<dbReference type="InterPro" id="IPR038063">
    <property type="entry name" value="Transpep_catalytic_dom"/>
</dbReference>
<feature type="active site" description="Nucleophile" evidence="9">
    <location>
        <position position="269"/>
    </location>
</feature>
<keyword evidence="5" id="KW-0378">Hydrolase</keyword>
<dbReference type="Pfam" id="PF03734">
    <property type="entry name" value="YkuD"/>
    <property type="match status" value="1"/>
</dbReference>
<keyword evidence="8 9" id="KW-0961">Cell wall biogenesis/degradation</keyword>
<evidence type="ECO:0000256" key="1">
    <source>
        <dbReference type="ARBA" id="ARBA00004752"/>
    </source>
</evidence>
<proteinExistence type="inferred from homology"/>
<evidence type="ECO:0000259" key="11">
    <source>
        <dbReference type="PROSITE" id="PS51781"/>
    </source>
</evidence>
<evidence type="ECO:0000313" key="13">
    <source>
        <dbReference type="EMBL" id="WNM24890.1"/>
    </source>
</evidence>
<dbReference type="GO" id="GO:0016757">
    <property type="term" value="F:glycosyltransferase activity"/>
    <property type="evidence" value="ECO:0007669"/>
    <property type="project" value="UniProtKB-KW"/>
</dbReference>
<keyword evidence="10" id="KW-0812">Transmembrane</keyword>
<feature type="transmembrane region" description="Helical" evidence="10">
    <location>
        <begin position="26"/>
        <end position="46"/>
    </location>
</feature>
<protein>
    <submittedName>
        <fullName evidence="13">L,D-transpeptidase</fullName>
        <ecNumber evidence="13">2.-.-.-</ecNumber>
    </submittedName>
</protein>
<dbReference type="AlphaFoldDB" id="A0AA96FAW5"/>
<dbReference type="Proteomes" id="UP001304125">
    <property type="component" value="Chromosome"/>
</dbReference>
<dbReference type="GO" id="GO:0005576">
    <property type="term" value="C:extracellular region"/>
    <property type="evidence" value="ECO:0007669"/>
    <property type="project" value="TreeGrafter"/>
</dbReference>
<keyword evidence="10" id="KW-0472">Membrane</keyword>
<dbReference type="CDD" id="cd16913">
    <property type="entry name" value="YkuD_like"/>
    <property type="match status" value="1"/>
</dbReference>
<dbReference type="InterPro" id="IPR050979">
    <property type="entry name" value="LD-transpeptidase"/>
</dbReference>
<dbReference type="EMBL" id="CP134879">
    <property type="protein sequence ID" value="WNM24890.1"/>
    <property type="molecule type" value="Genomic_DNA"/>
</dbReference>
<dbReference type="PANTHER" id="PTHR30582:SF24">
    <property type="entry name" value="L,D-TRANSPEPTIDASE ERFK_SRFK-RELATED"/>
    <property type="match status" value="1"/>
</dbReference>
<dbReference type="PROSITE" id="PS52029">
    <property type="entry name" value="LD_TPASE"/>
    <property type="match status" value="1"/>
</dbReference>
<organism evidence="13 14">
    <name type="scientific">Demequina capsici</name>
    <dbReference type="NCBI Taxonomy" id="3075620"/>
    <lineage>
        <taxon>Bacteria</taxon>
        <taxon>Bacillati</taxon>
        <taxon>Actinomycetota</taxon>
        <taxon>Actinomycetes</taxon>
        <taxon>Micrococcales</taxon>
        <taxon>Demequinaceae</taxon>
        <taxon>Demequina</taxon>
    </lineage>
</organism>
<dbReference type="EC" id="2.-.-.-" evidence="13"/>
<dbReference type="SUPFAM" id="SSF141523">
    <property type="entry name" value="L,D-transpeptidase catalytic domain-like"/>
    <property type="match status" value="1"/>
</dbReference>
<keyword evidence="6 9" id="KW-0133">Cell shape</keyword>
<name>A0AA96FAW5_9MICO</name>
<evidence type="ECO:0000256" key="7">
    <source>
        <dbReference type="ARBA" id="ARBA00022984"/>
    </source>
</evidence>
<dbReference type="GO" id="GO:0071555">
    <property type="term" value="P:cell wall organization"/>
    <property type="evidence" value="ECO:0007669"/>
    <property type="project" value="UniProtKB-UniRule"/>
</dbReference>
<evidence type="ECO:0000256" key="6">
    <source>
        <dbReference type="ARBA" id="ARBA00022960"/>
    </source>
</evidence>
<reference evidence="13 14" key="1">
    <citation type="submission" date="2023-09" db="EMBL/GenBank/DDBJ databases">
        <title>Demequina sp. a novel bacteria isolated from Capsicum annuum.</title>
        <authorList>
            <person name="Humaira Z."/>
            <person name="Lee J."/>
            <person name="Cho D."/>
        </authorList>
    </citation>
    <scope>NUCLEOTIDE SEQUENCE [LARGE SCALE GENOMIC DNA]</scope>
    <source>
        <strain evidence="13 14">OYTSA14</strain>
    </source>
</reference>
<dbReference type="GO" id="GO:0071972">
    <property type="term" value="F:peptidoglycan L,D-transpeptidase activity"/>
    <property type="evidence" value="ECO:0007669"/>
    <property type="project" value="TreeGrafter"/>
</dbReference>
<evidence type="ECO:0000256" key="9">
    <source>
        <dbReference type="PROSITE-ProRule" id="PRU01373"/>
    </source>
</evidence>
<feature type="domain" description="SH3b" evidence="11">
    <location>
        <begin position="90"/>
        <end position="169"/>
    </location>
</feature>
<dbReference type="InterPro" id="IPR005490">
    <property type="entry name" value="LD_TPept_cat_dom"/>
</dbReference>
<keyword evidence="3" id="KW-0328">Glycosyltransferase</keyword>
<evidence type="ECO:0000256" key="10">
    <source>
        <dbReference type="SAM" id="Phobius"/>
    </source>
</evidence>
<sequence>MGSDPASLDGGVARSGRGAVRLARPAVLPLVIGIVVLAAVGTALGLRGATDASAGADASAFATALEPVPAVAATAGTTQDAEPSVVVDDHVSTFVTADGLNIDVYSAPDGDVQQTVRSDQVLTVPGATPLVLLVTDGGDETPGWYQVYLPVRPNGTTGWVRASDVTVGTTDFWIEVSISGFTMTVYDGTEAVLTTPIGVGRDDRPTPGGVYYLKELLRVPDASGPYGPYAYGLSGYQSTLDSFHGGEAVIGIHGTNDPTSFGRVVSSGCIRVPNATIAELAEQIGPPLGTPVYITD</sequence>
<evidence type="ECO:0000256" key="4">
    <source>
        <dbReference type="ARBA" id="ARBA00022679"/>
    </source>
</evidence>
<keyword evidence="10" id="KW-1133">Transmembrane helix</keyword>
<keyword evidence="14" id="KW-1185">Reference proteome</keyword>
<evidence type="ECO:0000256" key="5">
    <source>
        <dbReference type="ARBA" id="ARBA00022801"/>
    </source>
</evidence>